<dbReference type="CDD" id="cd00200">
    <property type="entry name" value="WD40"/>
    <property type="match status" value="1"/>
</dbReference>
<feature type="repeat" description="WD" evidence="3">
    <location>
        <begin position="236"/>
        <end position="278"/>
    </location>
</feature>
<dbReference type="SUPFAM" id="SSF50978">
    <property type="entry name" value="WD40 repeat-like"/>
    <property type="match status" value="1"/>
</dbReference>
<feature type="repeat" description="WD" evidence="3">
    <location>
        <begin position="73"/>
        <end position="114"/>
    </location>
</feature>
<dbReference type="InterPro" id="IPR036322">
    <property type="entry name" value="WD40_repeat_dom_sf"/>
</dbReference>
<dbReference type="PROSITE" id="PS00678">
    <property type="entry name" value="WD_REPEATS_1"/>
    <property type="match status" value="1"/>
</dbReference>
<evidence type="ECO:0000256" key="1">
    <source>
        <dbReference type="ARBA" id="ARBA00022574"/>
    </source>
</evidence>
<dbReference type="InterPro" id="IPR015943">
    <property type="entry name" value="WD40/YVTN_repeat-like_dom_sf"/>
</dbReference>
<dbReference type="PANTHER" id="PTHR19848">
    <property type="entry name" value="WD40 REPEAT PROTEIN"/>
    <property type="match status" value="1"/>
</dbReference>
<evidence type="ECO:0000313" key="4">
    <source>
        <dbReference type="EMBL" id="CAD8351265.1"/>
    </source>
</evidence>
<dbReference type="InterPro" id="IPR019775">
    <property type="entry name" value="WD40_repeat_CS"/>
</dbReference>
<proteinExistence type="predicted"/>
<dbReference type="Gene3D" id="2.130.10.10">
    <property type="entry name" value="YVTN repeat-like/Quinoprotein amine dehydrogenase"/>
    <property type="match status" value="3"/>
</dbReference>
<reference evidence="4" key="1">
    <citation type="submission" date="2021-01" db="EMBL/GenBank/DDBJ databases">
        <authorList>
            <person name="Corre E."/>
            <person name="Pelletier E."/>
            <person name="Niang G."/>
            <person name="Scheremetjew M."/>
            <person name="Finn R."/>
            <person name="Kale V."/>
            <person name="Holt S."/>
            <person name="Cochrane G."/>
            <person name="Meng A."/>
            <person name="Brown T."/>
            <person name="Cohen L."/>
        </authorList>
    </citation>
    <scope>NUCLEOTIDE SEQUENCE</scope>
    <source>
        <strain evidence="4">Pbaha01</strain>
    </source>
</reference>
<dbReference type="EMBL" id="HBEG01011184">
    <property type="protein sequence ID" value="CAD8351265.1"/>
    <property type="molecule type" value="Transcribed_RNA"/>
</dbReference>
<dbReference type="InterPro" id="IPR020472">
    <property type="entry name" value="WD40_PAC1"/>
</dbReference>
<dbReference type="PROSITE" id="PS50294">
    <property type="entry name" value="WD_REPEATS_REGION"/>
    <property type="match status" value="5"/>
</dbReference>
<organism evidence="4">
    <name type="scientific">Pyrodinium bahamense</name>
    <dbReference type="NCBI Taxonomy" id="73915"/>
    <lineage>
        <taxon>Eukaryota</taxon>
        <taxon>Sar</taxon>
        <taxon>Alveolata</taxon>
        <taxon>Dinophyceae</taxon>
        <taxon>Gonyaulacales</taxon>
        <taxon>Pyrocystaceae</taxon>
        <taxon>Pyrodinium</taxon>
    </lineage>
</organism>
<dbReference type="InterPro" id="IPR001680">
    <property type="entry name" value="WD40_rpt"/>
</dbReference>
<dbReference type="PANTHER" id="PTHR19848:SF8">
    <property type="entry name" value="F-BOX AND WD REPEAT DOMAIN CONTAINING 7"/>
    <property type="match status" value="1"/>
</dbReference>
<dbReference type="PRINTS" id="PR00320">
    <property type="entry name" value="GPROTEINBRPT"/>
</dbReference>
<dbReference type="AlphaFoldDB" id="A0A7S0FBY3"/>
<keyword evidence="2" id="KW-0677">Repeat</keyword>
<gene>
    <name evidence="4" type="ORF">PBAH0796_LOCUS6632</name>
</gene>
<evidence type="ECO:0000256" key="2">
    <source>
        <dbReference type="ARBA" id="ARBA00022737"/>
    </source>
</evidence>
<accession>A0A7S0FBY3</accession>
<feature type="repeat" description="WD" evidence="3">
    <location>
        <begin position="341"/>
        <end position="372"/>
    </location>
</feature>
<feature type="repeat" description="WD" evidence="3">
    <location>
        <begin position="297"/>
        <end position="328"/>
    </location>
</feature>
<name>A0A7S0FBY3_9DINO</name>
<keyword evidence="1 3" id="KW-0853">WD repeat</keyword>
<feature type="repeat" description="WD" evidence="3">
    <location>
        <begin position="193"/>
        <end position="235"/>
    </location>
</feature>
<protein>
    <submittedName>
        <fullName evidence="4">Uncharacterized protein</fullName>
    </submittedName>
</protein>
<feature type="repeat" description="WD" evidence="3">
    <location>
        <begin position="116"/>
        <end position="148"/>
    </location>
</feature>
<evidence type="ECO:0000256" key="3">
    <source>
        <dbReference type="PROSITE-ProRule" id="PRU00221"/>
    </source>
</evidence>
<dbReference type="Pfam" id="PF00400">
    <property type="entry name" value="WD40"/>
    <property type="match status" value="6"/>
</dbReference>
<dbReference type="PROSITE" id="PS50082">
    <property type="entry name" value="WD_REPEATS_2"/>
    <property type="match status" value="6"/>
</dbReference>
<sequence length="393" mass="43425">MGSFPSSKNSWQQAFFLTVNEGAEESKEGEQYMQVYPVFSIAVTRNHKQLAAATSDNKINLWCLATHDLLSVLVGHAETIWQLMYSPDDSLLTSASADGLVKLWEAGTGVLAMSLPRMHSNWVWSLAWSSDGERLATGGSDARILVWDAYAAVEARRKAEFYKDRAAQDPAWADTAAIEEADAVQRANPLRHWQAHDKSIHRLAFAPTESRMLVSVGAEGTVAVWDAEVGALDTRLCGHLGAVNCLAINPTISEVIATGGEDHTVRLWDLRDVDPASQAAKQSREKTIGLNLAHYTLKGHEGGVVAIDFTSDGRLLASGSKDCEVRIWIPDLQNPVLLKRFVAHEAFIRDLHFAVDQTLLYTCSTDGMIFAWGVPQKWRYKMAKKKGKQKYEG</sequence>
<dbReference type="SMART" id="SM00320">
    <property type="entry name" value="WD40"/>
    <property type="match status" value="7"/>
</dbReference>